<feature type="transmembrane region" description="Helical" evidence="1">
    <location>
        <begin position="102"/>
        <end position="123"/>
    </location>
</feature>
<evidence type="ECO:0000256" key="1">
    <source>
        <dbReference type="SAM" id="Phobius"/>
    </source>
</evidence>
<accession>A0AAU9K327</accession>
<dbReference type="Proteomes" id="UP001162131">
    <property type="component" value="Unassembled WGS sequence"/>
</dbReference>
<dbReference type="EMBL" id="CAJZBQ010000053">
    <property type="protein sequence ID" value="CAG9331359.1"/>
    <property type="molecule type" value="Genomic_DNA"/>
</dbReference>
<protein>
    <submittedName>
        <fullName evidence="2">Uncharacterized protein</fullName>
    </submittedName>
</protein>
<proteinExistence type="predicted"/>
<keyword evidence="3" id="KW-1185">Reference proteome</keyword>
<keyword evidence="1" id="KW-0472">Membrane</keyword>
<evidence type="ECO:0000313" key="3">
    <source>
        <dbReference type="Proteomes" id="UP001162131"/>
    </source>
</evidence>
<evidence type="ECO:0000313" key="2">
    <source>
        <dbReference type="EMBL" id="CAG9331359.1"/>
    </source>
</evidence>
<sequence length="124" mass="14085">MTAMTREIAAIDLAISNNDLNLIYNVEIADQEVYRRAVMNHTQLQYEDKINILSFYDLKLKESTTWTATKIKASKDIRLIGIIAIGLLFSSVAHYIGDDDTAIIIIFFIIYSISVLIAHMRIFG</sequence>
<comment type="caution">
    <text evidence="2">The sequence shown here is derived from an EMBL/GenBank/DDBJ whole genome shotgun (WGS) entry which is preliminary data.</text>
</comment>
<gene>
    <name evidence="2" type="ORF">BSTOLATCC_MIC53431</name>
</gene>
<keyword evidence="1" id="KW-1133">Transmembrane helix</keyword>
<dbReference type="AlphaFoldDB" id="A0AAU9K327"/>
<reference evidence="2" key="1">
    <citation type="submission" date="2021-09" db="EMBL/GenBank/DDBJ databases">
        <authorList>
            <consortium name="AG Swart"/>
            <person name="Singh M."/>
            <person name="Singh A."/>
            <person name="Seah K."/>
            <person name="Emmerich C."/>
        </authorList>
    </citation>
    <scope>NUCLEOTIDE SEQUENCE</scope>
    <source>
        <strain evidence="2">ATCC30299</strain>
    </source>
</reference>
<name>A0AAU9K327_9CILI</name>
<organism evidence="2 3">
    <name type="scientific">Blepharisma stoltei</name>
    <dbReference type="NCBI Taxonomy" id="1481888"/>
    <lineage>
        <taxon>Eukaryota</taxon>
        <taxon>Sar</taxon>
        <taxon>Alveolata</taxon>
        <taxon>Ciliophora</taxon>
        <taxon>Postciliodesmatophora</taxon>
        <taxon>Heterotrichea</taxon>
        <taxon>Heterotrichida</taxon>
        <taxon>Blepharismidae</taxon>
        <taxon>Blepharisma</taxon>
    </lineage>
</organism>
<feature type="transmembrane region" description="Helical" evidence="1">
    <location>
        <begin position="77"/>
        <end position="96"/>
    </location>
</feature>
<keyword evidence="1" id="KW-0812">Transmembrane</keyword>